<dbReference type="InterPro" id="IPR027038">
    <property type="entry name" value="RanGap"/>
</dbReference>
<dbReference type="PANTHER" id="PTHR24113">
    <property type="entry name" value="RAN GTPASE-ACTIVATING PROTEIN 1"/>
    <property type="match status" value="1"/>
</dbReference>
<keyword evidence="6" id="KW-1185">Reference proteome</keyword>
<dbReference type="GO" id="GO:0006913">
    <property type="term" value="P:nucleocytoplasmic transport"/>
    <property type="evidence" value="ECO:0007669"/>
    <property type="project" value="TreeGrafter"/>
</dbReference>
<evidence type="ECO:0000256" key="2">
    <source>
        <dbReference type="ARBA" id="ARBA00022614"/>
    </source>
</evidence>
<evidence type="ECO:0000313" key="6">
    <source>
        <dbReference type="Proteomes" id="UP001430356"/>
    </source>
</evidence>
<dbReference type="SUPFAM" id="SSF52047">
    <property type="entry name" value="RNI-like"/>
    <property type="match status" value="2"/>
</dbReference>
<dbReference type="InterPro" id="IPR032675">
    <property type="entry name" value="LRR_dom_sf"/>
</dbReference>
<feature type="compositionally biased region" description="Low complexity" evidence="4">
    <location>
        <begin position="497"/>
        <end position="507"/>
    </location>
</feature>
<organism evidence="5 6">
    <name type="scientific">Novymonas esmeraldas</name>
    <dbReference type="NCBI Taxonomy" id="1808958"/>
    <lineage>
        <taxon>Eukaryota</taxon>
        <taxon>Discoba</taxon>
        <taxon>Euglenozoa</taxon>
        <taxon>Kinetoplastea</taxon>
        <taxon>Metakinetoplastina</taxon>
        <taxon>Trypanosomatida</taxon>
        <taxon>Trypanosomatidae</taxon>
        <taxon>Novymonas</taxon>
    </lineage>
</organism>
<evidence type="ECO:0000313" key="5">
    <source>
        <dbReference type="EMBL" id="KAK7195761.1"/>
    </source>
</evidence>
<dbReference type="Gene3D" id="3.80.10.10">
    <property type="entry name" value="Ribonuclease Inhibitor"/>
    <property type="match status" value="2"/>
</dbReference>
<evidence type="ECO:0000256" key="4">
    <source>
        <dbReference type="SAM" id="MobiDB-lite"/>
    </source>
</evidence>
<sequence length="507" mass="53616">MLGDTSVPDVYLLLQQDPLHIDLSPYPTALTARENVDCLTSHLLQFGGVESLNLTGMTAGADVLDHIISAAEVGGVAHLTHLTLRATQLSPLQLCRLMRALSARAPRLIDLDVSENQLGDTAVDSLSAWLSPTLQSLRIAGNSLSAEAVSKLLVALAAAKPRDLATLELSDNHCDAKTCAALKTLMTTTECQTTLRELYVAHCGLDEANSCCLAEGVHGSALEVLDVSRNCCLLSFIFAVTAGQSVAFPASLRVLDLSGNTCKRGAVGGLVEALRGCSERLEELYLHHTIQGDTALSAFLCGVGAMAALRVLDLSECGLTYRSGKVLAQHLPMHTQLTVICLSHNLLEVEGVMDMASGLERLCRLSTLELGSCHLGNCGAVAVVTSLLRSCAPLERLDMSDNAINDAGLRDVCTLLSRLTCPRLRRLVISKNACTKNSQPHLLEMMQGRQSACLVVAHDTPLDEVASSSPSSATGSASNSVVEWYEGSSGSGWRADATAPPTSSSSM</sequence>
<dbReference type="GO" id="GO:0031267">
    <property type="term" value="F:small GTPase binding"/>
    <property type="evidence" value="ECO:0007669"/>
    <property type="project" value="TreeGrafter"/>
</dbReference>
<keyword evidence="1" id="KW-0343">GTPase activation</keyword>
<feature type="region of interest" description="Disordered" evidence="4">
    <location>
        <begin position="486"/>
        <end position="507"/>
    </location>
</feature>
<keyword evidence="3" id="KW-0677">Repeat</keyword>
<reference evidence="5 6" key="1">
    <citation type="journal article" date="2021" name="MBio">
        <title>A New Model Trypanosomatid, Novymonas esmeraldas: Genomic Perception of Its 'Candidatus Pandoraea novymonadis' Endosymbiont.</title>
        <authorList>
            <person name="Zakharova A."/>
            <person name="Saura A."/>
            <person name="Butenko A."/>
            <person name="Podesvova L."/>
            <person name="Warmusova S."/>
            <person name="Kostygov A.Y."/>
            <person name="Nenarokova A."/>
            <person name="Lukes J."/>
            <person name="Opperdoes F.R."/>
            <person name="Yurchenko V."/>
        </authorList>
    </citation>
    <scope>NUCLEOTIDE SEQUENCE [LARGE SCALE GENOMIC DNA]</scope>
    <source>
        <strain evidence="5 6">E262AT.01</strain>
    </source>
</reference>
<dbReference type="GO" id="GO:0005096">
    <property type="term" value="F:GTPase activator activity"/>
    <property type="evidence" value="ECO:0007669"/>
    <property type="project" value="UniProtKB-KW"/>
</dbReference>
<dbReference type="Proteomes" id="UP001430356">
    <property type="component" value="Unassembled WGS sequence"/>
</dbReference>
<dbReference type="InterPro" id="IPR001611">
    <property type="entry name" value="Leu-rich_rpt"/>
</dbReference>
<keyword evidence="2" id="KW-0433">Leucine-rich repeat</keyword>
<comment type="caution">
    <text evidence="5">The sequence shown here is derived from an EMBL/GenBank/DDBJ whole genome shotgun (WGS) entry which is preliminary data.</text>
</comment>
<dbReference type="EMBL" id="JAECZO010000061">
    <property type="protein sequence ID" value="KAK7195761.1"/>
    <property type="molecule type" value="Genomic_DNA"/>
</dbReference>
<protein>
    <submittedName>
        <fullName evidence="5">Leucine Rich repeat/Leucine rich repeat</fullName>
    </submittedName>
</protein>
<name>A0AAW0ERE7_9TRYP</name>
<dbReference type="GO" id="GO:0005634">
    <property type="term" value="C:nucleus"/>
    <property type="evidence" value="ECO:0007669"/>
    <property type="project" value="TreeGrafter"/>
</dbReference>
<dbReference type="Pfam" id="PF13516">
    <property type="entry name" value="LRR_6"/>
    <property type="match status" value="1"/>
</dbReference>
<gene>
    <name evidence="5" type="ORF">NESM_000506700</name>
</gene>
<dbReference type="GO" id="GO:0048471">
    <property type="term" value="C:perinuclear region of cytoplasm"/>
    <property type="evidence" value="ECO:0007669"/>
    <property type="project" value="TreeGrafter"/>
</dbReference>
<dbReference type="GO" id="GO:0005829">
    <property type="term" value="C:cytosol"/>
    <property type="evidence" value="ECO:0007669"/>
    <property type="project" value="TreeGrafter"/>
</dbReference>
<evidence type="ECO:0000256" key="3">
    <source>
        <dbReference type="ARBA" id="ARBA00022737"/>
    </source>
</evidence>
<dbReference type="PANTHER" id="PTHR24113:SF12">
    <property type="entry name" value="RAN GTPASE-ACTIVATING PROTEIN 1"/>
    <property type="match status" value="1"/>
</dbReference>
<proteinExistence type="predicted"/>
<dbReference type="SMART" id="SM00368">
    <property type="entry name" value="LRR_RI"/>
    <property type="match status" value="8"/>
</dbReference>
<evidence type="ECO:0000256" key="1">
    <source>
        <dbReference type="ARBA" id="ARBA00022468"/>
    </source>
</evidence>
<dbReference type="AlphaFoldDB" id="A0AAW0ERE7"/>
<accession>A0AAW0ERE7</accession>